<evidence type="ECO:0000313" key="1">
    <source>
        <dbReference type="EMBL" id="MFD0932491.1"/>
    </source>
</evidence>
<evidence type="ECO:0000313" key="2">
    <source>
        <dbReference type="Proteomes" id="UP001597049"/>
    </source>
</evidence>
<dbReference type="RefSeq" id="WP_379657812.1">
    <property type="nucleotide sequence ID" value="NZ_JBHTIV010000007.1"/>
</dbReference>
<sequence length="83" mass="9267">MRATTIKNLLHIYNNSSVENEFNSISEERNGRIEVVPVQTNAIMKTLRPPTSLKFLALGKKGSTYNNVSKTNPAINEITTMSK</sequence>
<accession>A0ABW3GPN0</accession>
<comment type="caution">
    <text evidence="1">The sequence shown here is derived from an EMBL/GenBank/DDBJ whole genome shotgun (WGS) entry which is preliminary data.</text>
</comment>
<protein>
    <submittedName>
        <fullName evidence="1">Uncharacterized protein</fullName>
    </submittedName>
</protein>
<proteinExistence type="predicted"/>
<gene>
    <name evidence="1" type="ORF">ACFQ0R_07760</name>
</gene>
<name>A0ABW3GPN0_9FLAO</name>
<reference evidence="2" key="1">
    <citation type="journal article" date="2019" name="Int. J. Syst. Evol. Microbiol.">
        <title>The Global Catalogue of Microorganisms (GCM) 10K type strain sequencing project: providing services to taxonomists for standard genome sequencing and annotation.</title>
        <authorList>
            <consortium name="The Broad Institute Genomics Platform"/>
            <consortium name="The Broad Institute Genome Sequencing Center for Infectious Disease"/>
            <person name="Wu L."/>
            <person name="Ma J."/>
        </authorList>
    </citation>
    <scope>NUCLEOTIDE SEQUENCE [LARGE SCALE GENOMIC DNA]</scope>
    <source>
        <strain evidence="2">CCUG 56752</strain>
    </source>
</reference>
<organism evidence="1 2">
    <name type="scientific">Psychroflexus salinarum</name>
    <dbReference type="NCBI Taxonomy" id="546024"/>
    <lineage>
        <taxon>Bacteria</taxon>
        <taxon>Pseudomonadati</taxon>
        <taxon>Bacteroidota</taxon>
        <taxon>Flavobacteriia</taxon>
        <taxon>Flavobacteriales</taxon>
        <taxon>Flavobacteriaceae</taxon>
        <taxon>Psychroflexus</taxon>
    </lineage>
</organism>
<dbReference type="EMBL" id="JBHTIV010000007">
    <property type="protein sequence ID" value="MFD0932491.1"/>
    <property type="molecule type" value="Genomic_DNA"/>
</dbReference>
<keyword evidence="2" id="KW-1185">Reference proteome</keyword>
<dbReference type="Proteomes" id="UP001597049">
    <property type="component" value="Unassembled WGS sequence"/>
</dbReference>